<evidence type="ECO:0000313" key="10">
    <source>
        <dbReference type="EMBL" id="PYI35581.1"/>
    </source>
</evidence>
<dbReference type="PROSITE" id="PS50011">
    <property type="entry name" value="PROTEIN_KINASE_DOM"/>
    <property type="match status" value="1"/>
</dbReference>
<dbReference type="PANTHER" id="PTHR24343:SF558">
    <property type="entry name" value="PROTEIN KINASE DOMAIN-CONTAINING PROTEIN"/>
    <property type="match status" value="1"/>
</dbReference>
<gene>
    <name evidence="10" type="ORF">BP00DRAFT_237038</name>
</gene>
<dbReference type="SUPFAM" id="SSF56112">
    <property type="entry name" value="Protein kinase-like (PK-like)"/>
    <property type="match status" value="1"/>
</dbReference>
<keyword evidence="6" id="KW-0067">ATP-binding</keyword>
<dbReference type="SMART" id="SM00220">
    <property type="entry name" value="S_TKc"/>
    <property type="match status" value="1"/>
</dbReference>
<dbReference type="PANTHER" id="PTHR24343">
    <property type="entry name" value="SERINE/THREONINE KINASE"/>
    <property type="match status" value="1"/>
</dbReference>
<evidence type="ECO:0000256" key="7">
    <source>
        <dbReference type="ARBA" id="ARBA00047899"/>
    </source>
</evidence>
<keyword evidence="3" id="KW-0808">Transferase</keyword>
<dbReference type="EC" id="2.7.11.1" evidence="1"/>
<sequence>MTLIGPYQFQYQPLCSEPPPPYTPSQTPSYSPQPPHLSKHLHALPTSISPFLSCEQTPPHLSRSSISRYGRYLTTLRHSANSTTYLYRLCPRSPANSKPRIYAVKIIPPSSQPLSSTHSSKNNAINSNTINHPNVLLPFLPAIIDDAGNHHLITPYCTGGTLHELVASTTQLSPAEANCFFKQLLRGVAYLHNHPDLRSHLEQTHNGPQWTSLNLNPQDILLAGEGTVRIKVRAFSPPTTTTPDLHAAGSSPYYAPEVYCLLNAPTTATGINEINPKALDAWALGMIYLFMRTGRPAWIVAQAEEDRIYARYARERVQEGGFALIEGLGPEPCRNVIYAMLNPRPLRRLTVHQALQSEWIYGVAVCEAGEESDLLPRQRSL</sequence>
<evidence type="ECO:0000256" key="5">
    <source>
        <dbReference type="ARBA" id="ARBA00022777"/>
    </source>
</evidence>
<reference evidence="10 11" key="1">
    <citation type="submission" date="2018-02" db="EMBL/GenBank/DDBJ databases">
        <title>The genomes of Aspergillus section Nigri reveals drivers in fungal speciation.</title>
        <authorList>
            <consortium name="DOE Joint Genome Institute"/>
            <person name="Vesth T.C."/>
            <person name="Nybo J."/>
            <person name="Theobald S."/>
            <person name="Brandl J."/>
            <person name="Frisvad J.C."/>
            <person name="Nielsen K.F."/>
            <person name="Lyhne E.K."/>
            <person name="Kogle M.E."/>
            <person name="Kuo A."/>
            <person name="Riley R."/>
            <person name="Clum A."/>
            <person name="Nolan M."/>
            <person name="Lipzen A."/>
            <person name="Salamov A."/>
            <person name="Henrissat B."/>
            <person name="Wiebenga A."/>
            <person name="De vries R.P."/>
            <person name="Grigoriev I.V."/>
            <person name="Mortensen U.H."/>
            <person name="Andersen M.R."/>
            <person name="Baker S.E."/>
        </authorList>
    </citation>
    <scope>NUCLEOTIDE SEQUENCE [LARGE SCALE GENOMIC DNA]</scope>
    <source>
        <strain evidence="10 11">CBS 114.80</strain>
    </source>
</reference>
<evidence type="ECO:0000259" key="9">
    <source>
        <dbReference type="PROSITE" id="PS50011"/>
    </source>
</evidence>
<keyword evidence="2" id="KW-0723">Serine/threonine-protein kinase</keyword>
<keyword evidence="5 10" id="KW-0418">Kinase</keyword>
<name>A0A2V5IHJ6_9EURO</name>
<comment type="catalytic activity">
    <reaction evidence="8">
        <text>L-seryl-[protein] + ATP = O-phospho-L-seryl-[protein] + ADP + H(+)</text>
        <dbReference type="Rhea" id="RHEA:17989"/>
        <dbReference type="Rhea" id="RHEA-COMP:9863"/>
        <dbReference type="Rhea" id="RHEA-COMP:11604"/>
        <dbReference type="ChEBI" id="CHEBI:15378"/>
        <dbReference type="ChEBI" id="CHEBI:29999"/>
        <dbReference type="ChEBI" id="CHEBI:30616"/>
        <dbReference type="ChEBI" id="CHEBI:83421"/>
        <dbReference type="ChEBI" id="CHEBI:456216"/>
        <dbReference type="EC" id="2.7.11.1"/>
    </reaction>
</comment>
<dbReference type="Proteomes" id="UP000248817">
    <property type="component" value="Unassembled WGS sequence"/>
</dbReference>
<evidence type="ECO:0000313" key="11">
    <source>
        <dbReference type="Proteomes" id="UP000248817"/>
    </source>
</evidence>
<evidence type="ECO:0000256" key="8">
    <source>
        <dbReference type="ARBA" id="ARBA00048679"/>
    </source>
</evidence>
<dbReference type="EMBL" id="KZ825469">
    <property type="protein sequence ID" value="PYI35581.1"/>
    <property type="molecule type" value="Genomic_DNA"/>
</dbReference>
<dbReference type="GO" id="GO:0030003">
    <property type="term" value="P:intracellular monoatomic cation homeostasis"/>
    <property type="evidence" value="ECO:0007669"/>
    <property type="project" value="TreeGrafter"/>
</dbReference>
<dbReference type="InterPro" id="IPR011009">
    <property type="entry name" value="Kinase-like_dom_sf"/>
</dbReference>
<protein>
    <recommendedName>
        <fullName evidence="1">non-specific serine/threonine protein kinase</fullName>
        <ecNumber evidence="1">2.7.11.1</ecNumber>
    </recommendedName>
</protein>
<dbReference type="AlphaFoldDB" id="A0A2V5IHJ6"/>
<comment type="catalytic activity">
    <reaction evidence="7">
        <text>L-threonyl-[protein] + ATP = O-phospho-L-threonyl-[protein] + ADP + H(+)</text>
        <dbReference type="Rhea" id="RHEA:46608"/>
        <dbReference type="Rhea" id="RHEA-COMP:11060"/>
        <dbReference type="Rhea" id="RHEA-COMP:11605"/>
        <dbReference type="ChEBI" id="CHEBI:15378"/>
        <dbReference type="ChEBI" id="CHEBI:30013"/>
        <dbReference type="ChEBI" id="CHEBI:30616"/>
        <dbReference type="ChEBI" id="CHEBI:61977"/>
        <dbReference type="ChEBI" id="CHEBI:456216"/>
        <dbReference type="EC" id="2.7.11.1"/>
    </reaction>
</comment>
<dbReference type="InterPro" id="IPR000719">
    <property type="entry name" value="Prot_kinase_dom"/>
</dbReference>
<organism evidence="10 11">
    <name type="scientific">Aspergillus indologenus CBS 114.80</name>
    <dbReference type="NCBI Taxonomy" id="1450541"/>
    <lineage>
        <taxon>Eukaryota</taxon>
        <taxon>Fungi</taxon>
        <taxon>Dikarya</taxon>
        <taxon>Ascomycota</taxon>
        <taxon>Pezizomycotina</taxon>
        <taxon>Eurotiomycetes</taxon>
        <taxon>Eurotiomycetidae</taxon>
        <taxon>Eurotiales</taxon>
        <taxon>Aspergillaceae</taxon>
        <taxon>Aspergillus</taxon>
        <taxon>Aspergillus subgen. Circumdati</taxon>
    </lineage>
</organism>
<proteinExistence type="predicted"/>
<dbReference type="GO" id="GO:0004674">
    <property type="term" value="F:protein serine/threonine kinase activity"/>
    <property type="evidence" value="ECO:0007669"/>
    <property type="project" value="UniProtKB-KW"/>
</dbReference>
<feature type="domain" description="Protein kinase" evidence="9">
    <location>
        <begin position="70"/>
        <end position="360"/>
    </location>
</feature>
<dbReference type="Gene3D" id="1.10.510.10">
    <property type="entry name" value="Transferase(Phosphotransferase) domain 1"/>
    <property type="match status" value="1"/>
</dbReference>
<accession>A0A2V5IHJ6</accession>
<evidence type="ECO:0000256" key="6">
    <source>
        <dbReference type="ARBA" id="ARBA00022840"/>
    </source>
</evidence>
<evidence type="ECO:0000256" key="2">
    <source>
        <dbReference type="ARBA" id="ARBA00022527"/>
    </source>
</evidence>
<evidence type="ECO:0000256" key="4">
    <source>
        <dbReference type="ARBA" id="ARBA00022741"/>
    </source>
</evidence>
<keyword evidence="4" id="KW-0547">Nucleotide-binding</keyword>
<evidence type="ECO:0000256" key="3">
    <source>
        <dbReference type="ARBA" id="ARBA00022679"/>
    </source>
</evidence>
<dbReference type="GO" id="GO:0005524">
    <property type="term" value="F:ATP binding"/>
    <property type="evidence" value="ECO:0007669"/>
    <property type="project" value="UniProtKB-KW"/>
</dbReference>
<keyword evidence="11" id="KW-1185">Reference proteome</keyword>
<evidence type="ECO:0000256" key="1">
    <source>
        <dbReference type="ARBA" id="ARBA00012513"/>
    </source>
</evidence>
<dbReference type="GO" id="GO:0005829">
    <property type="term" value="C:cytosol"/>
    <property type="evidence" value="ECO:0007669"/>
    <property type="project" value="TreeGrafter"/>
</dbReference>
<dbReference type="Pfam" id="PF00069">
    <property type="entry name" value="Pkinase"/>
    <property type="match status" value="1"/>
</dbReference>